<dbReference type="Proteomes" id="UP001237780">
    <property type="component" value="Unassembled WGS sequence"/>
</dbReference>
<sequence length="78" mass="8592">MFLHPLFLAGISGNLGVKDKKAGLEIGNVGANEIAMLFQQLATLRFCFDTPLPQSCVMQHVPDRHSSHFQATKKLNPD</sequence>
<accession>A0ABU0S6M6</accession>
<reference evidence="1 2" key="1">
    <citation type="submission" date="2023-07" db="EMBL/GenBank/DDBJ databases">
        <title>Comparative genomics of wheat-associated soil bacteria to identify genetic determinants of phenazine resistance.</title>
        <authorList>
            <person name="Mouncey N."/>
        </authorList>
    </citation>
    <scope>NUCLEOTIDE SEQUENCE [LARGE SCALE GENOMIC DNA]</scope>
    <source>
        <strain evidence="1 2">W4I11</strain>
    </source>
</reference>
<comment type="caution">
    <text evidence="1">The sequence shown here is derived from an EMBL/GenBank/DDBJ whole genome shotgun (WGS) entry which is preliminary data.</text>
</comment>
<keyword evidence="2" id="KW-1185">Reference proteome</keyword>
<evidence type="ECO:0000313" key="2">
    <source>
        <dbReference type="Proteomes" id="UP001237780"/>
    </source>
</evidence>
<protein>
    <submittedName>
        <fullName evidence="1">Uncharacterized protein</fullName>
    </submittedName>
</protein>
<gene>
    <name evidence="1" type="ORF">QFZ34_000767</name>
</gene>
<organism evidence="1 2">
    <name type="scientific">Phyllobacterium ifriqiyense</name>
    <dbReference type="NCBI Taxonomy" id="314238"/>
    <lineage>
        <taxon>Bacteria</taxon>
        <taxon>Pseudomonadati</taxon>
        <taxon>Pseudomonadota</taxon>
        <taxon>Alphaproteobacteria</taxon>
        <taxon>Hyphomicrobiales</taxon>
        <taxon>Phyllobacteriaceae</taxon>
        <taxon>Phyllobacterium</taxon>
    </lineage>
</organism>
<dbReference type="EMBL" id="JAUSZT010000002">
    <property type="protein sequence ID" value="MDQ0995590.1"/>
    <property type="molecule type" value="Genomic_DNA"/>
</dbReference>
<evidence type="ECO:0000313" key="1">
    <source>
        <dbReference type="EMBL" id="MDQ0995590.1"/>
    </source>
</evidence>
<name>A0ABU0S6M6_9HYPH</name>
<proteinExistence type="predicted"/>